<organism evidence="2 3">
    <name type="scientific">Candidatus Vogelbacteria bacterium RIFOXYB1_FULL_42_16</name>
    <dbReference type="NCBI Taxonomy" id="1802436"/>
    <lineage>
        <taxon>Bacteria</taxon>
        <taxon>Candidatus Vogeliibacteriota</taxon>
    </lineage>
</organism>
<dbReference type="InterPro" id="IPR029063">
    <property type="entry name" value="SAM-dependent_MTases_sf"/>
</dbReference>
<dbReference type="GO" id="GO:0008757">
    <property type="term" value="F:S-adenosylmethionine-dependent methyltransferase activity"/>
    <property type="evidence" value="ECO:0007669"/>
    <property type="project" value="InterPro"/>
</dbReference>
<dbReference type="InterPro" id="IPR013216">
    <property type="entry name" value="Methyltransf_11"/>
</dbReference>
<dbReference type="STRING" id="1802436.A2370_03075"/>
<dbReference type="Proteomes" id="UP000176222">
    <property type="component" value="Unassembled WGS sequence"/>
</dbReference>
<dbReference type="EMBL" id="MHTH01000005">
    <property type="protein sequence ID" value="OHA59142.1"/>
    <property type="molecule type" value="Genomic_DNA"/>
</dbReference>
<dbReference type="SUPFAM" id="SSF53335">
    <property type="entry name" value="S-adenosyl-L-methionine-dependent methyltransferases"/>
    <property type="match status" value="1"/>
</dbReference>
<reference evidence="2 3" key="1">
    <citation type="journal article" date="2016" name="Nat. Commun.">
        <title>Thousands of microbial genomes shed light on interconnected biogeochemical processes in an aquifer system.</title>
        <authorList>
            <person name="Anantharaman K."/>
            <person name="Brown C.T."/>
            <person name="Hug L.A."/>
            <person name="Sharon I."/>
            <person name="Castelle C.J."/>
            <person name="Probst A.J."/>
            <person name="Thomas B.C."/>
            <person name="Singh A."/>
            <person name="Wilkins M.J."/>
            <person name="Karaoz U."/>
            <person name="Brodie E.L."/>
            <person name="Williams K.H."/>
            <person name="Hubbard S.S."/>
            <person name="Banfield J.F."/>
        </authorList>
    </citation>
    <scope>NUCLEOTIDE SEQUENCE [LARGE SCALE GENOMIC DNA]</scope>
</reference>
<evidence type="ECO:0000313" key="3">
    <source>
        <dbReference type="Proteomes" id="UP000176222"/>
    </source>
</evidence>
<dbReference type="Pfam" id="PF08241">
    <property type="entry name" value="Methyltransf_11"/>
    <property type="match status" value="1"/>
</dbReference>
<sequence>MEIQNWPINQELKKEADNHYRTNLSLAIKDQEPWEIISRLTFDGVAPKLTLIEIKGLFDWVNKKVLKNKLSGIGLELGAGAGFMSAILADRPEVQKVYAVEAVENIVKELGPKITNYVLKDKSDKVIGCIGDFDNLQLSDNSIDFVFDFYSLHHSPDLGKTLRGTSRVLKRGGFVLCFDKTRDNKLTIDDLDKLLDQEYSRESKILMGLNPDIKHTRRQNGEQEYRLSDWEKAFKKNGFDWIEHYHLARVTGNFILRLIKKFISCLPLFIQIKITKILYKNKKVNNLEISNLVFCPPVQNFPKEISLIIAYKN</sequence>
<protein>
    <recommendedName>
        <fullName evidence="1">Methyltransferase type 11 domain-containing protein</fullName>
    </recommendedName>
</protein>
<dbReference type="AlphaFoldDB" id="A0A1G2QGK8"/>
<evidence type="ECO:0000259" key="1">
    <source>
        <dbReference type="Pfam" id="PF08241"/>
    </source>
</evidence>
<dbReference type="CDD" id="cd02440">
    <property type="entry name" value="AdoMet_MTases"/>
    <property type="match status" value="1"/>
</dbReference>
<dbReference type="Gene3D" id="3.40.50.150">
    <property type="entry name" value="Vaccinia Virus protein VP39"/>
    <property type="match status" value="1"/>
</dbReference>
<name>A0A1G2QGK8_9BACT</name>
<gene>
    <name evidence="2" type="ORF">A2370_03075</name>
</gene>
<evidence type="ECO:0000313" key="2">
    <source>
        <dbReference type="EMBL" id="OHA59142.1"/>
    </source>
</evidence>
<accession>A0A1G2QGK8</accession>
<comment type="caution">
    <text evidence="2">The sequence shown here is derived from an EMBL/GenBank/DDBJ whole genome shotgun (WGS) entry which is preliminary data.</text>
</comment>
<proteinExistence type="predicted"/>
<feature type="domain" description="Methyltransferase type 11" evidence="1">
    <location>
        <begin position="75"/>
        <end position="177"/>
    </location>
</feature>